<evidence type="ECO:0000256" key="1">
    <source>
        <dbReference type="SAM" id="MobiDB-lite"/>
    </source>
</evidence>
<evidence type="ECO:0000313" key="3">
    <source>
        <dbReference type="Proteomes" id="UP000641954"/>
    </source>
</evidence>
<dbReference type="EMBL" id="JACJSK010000001">
    <property type="protein sequence ID" value="MBD2542303.1"/>
    <property type="molecule type" value="Genomic_DNA"/>
</dbReference>
<accession>A0ABR8E6K5</accession>
<name>A0ABR8E6K5_9CYAN</name>
<dbReference type="RefSeq" id="WP_190876781.1">
    <property type="nucleotide sequence ID" value="NZ_JACJSK010000001.1"/>
</dbReference>
<organism evidence="2 3">
    <name type="scientific">Planktothricoides raciborskii FACHB-1370</name>
    <dbReference type="NCBI Taxonomy" id="2949576"/>
    <lineage>
        <taxon>Bacteria</taxon>
        <taxon>Bacillati</taxon>
        <taxon>Cyanobacteriota</taxon>
        <taxon>Cyanophyceae</taxon>
        <taxon>Oscillatoriophycideae</taxon>
        <taxon>Oscillatoriales</taxon>
        <taxon>Oscillatoriaceae</taxon>
        <taxon>Planktothricoides</taxon>
    </lineage>
</organism>
<proteinExistence type="predicted"/>
<dbReference type="Proteomes" id="UP000641954">
    <property type="component" value="Unassembled WGS sequence"/>
</dbReference>
<keyword evidence="3" id="KW-1185">Reference proteome</keyword>
<comment type="caution">
    <text evidence="2">The sequence shown here is derived from an EMBL/GenBank/DDBJ whole genome shotgun (WGS) entry which is preliminary data.</text>
</comment>
<evidence type="ECO:0000313" key="2">
    <source>
        <dbReference type="EMBL" id="MBD2542303.1"/>
    </source>
</evidence>
<protein>
    <submittedName>
        <fullName evidence="2">Uncharacterized protein</fullName>
    </submittedName>
</protein>
<reference evidence="2 3" key="1">
    <citation type="journal article" date="2020" name="ISME J.">
        <title>Comparative genomics reveals insights into cyanobacterial evolution and habitat adaptation.</title>
        <authorList>
            <person name="Chen M.Y."/>
            <person name="Teng W.K."/>
            <person name="Zhao L."/>
            <person name="Hu C.X."/>
            <person name="Zhou Y.K."/>
            <person name="Han B.P."/>
            <person name="Song L.R."/>
            <person name="Shu W.S."/>
        </authorList>
    </citation>
    <scope>NUCLEOTIDE SEQUENCE [LARGE SCALE GENOMIC DNA]</scope>
    <source>
        <strain evidence="2 3">FACHB-1370</strain>
    </source>
</reference>
<feature type="region of interest" description="Disordered" evidence="1">
    <location>
        <begin position="14"/>
        <end position="34"/>
    </location>
</feature>
<sequence length="117" mass="12788">MELRNRVSSLGATVNSNIPKRNPVSWLGSKNRSPPKTAIAHQNNCLGLRNRVSFFGATVNSNIPKRNPVSCLGVKTRSRSVPEGIAHTKSDRATDDYVGVCSKGKIEERSHLFLSLS</sequence>
<gene>
    <name evidence="2" type="ORF">H6G72_00070</name>
</gene>